<dbReference type="AlphaFoldDB" id="A0A7J7Z504"/>
<feature type="region of interest" description="Disordered" evidence="1">
    <location>
        <begin position="72"/>
        <end position="112"/>
    </location>
</feature>
<dbReference type="Proteomes" id="UP000527355">
    <property type="component" value="Unassembled WGS sequence"/>
</dbReference>
<comment type="caution">
    <text evidence="2">The sequence shown here is derived from an EMBL/GenBank/DDBJ whole genome shotgun (WGS) entry which is preliminary data.</text>
</comment>
<evidence type="ECO:0000313" key="2">
    <source>
        <dbReference type="EMBL" id="KAF6369347.1"/>
    </source>
</evidence>
<reference evidence="2 3" key="1">
    <citation type="journal article" date="2020" name="Nature">
        <title>Six reference-quality genomes reveal evolution of bat adaptations.</title>
        <authorList>
            <person name="Jebb D."/>
            <person name="Huang Z."/>
            <person name="Pippel M."/>
            <person name="Hughes G.M."/>
            <person name="Lavrichenko K."/>
            <person name="Devanna P."/>
            <person name="Winkler S."/>
            <person name="Jermiin L.S."/>
            <person name="Skirmuntt E.C."/>
            <person name="Katzourakis A."/>
            <person name="Burkitt-Gray L."/>
            <person name="Ray D.A."/>
            <person name="Sullivan K.A.M."/>
            <person name="Roscito J.G."/>
            <person name="Kirilenko B.M."/>
            <person name="Davalos L.M."/>
            <person name="Corthals A.P."/>
            <person name="Power M.L."/>
            <person name="Jones G."/>
            <person name="Ransome R.D."/>
            <person name="Dechmann D.K.N."/>
            <person name="Locatelli A.G."/>
            <person name="Puechmaille S.J."/>
            <person name="Fedrigo O."/>
            <person name="Jarvis E.D."/>
            <person name="Hiller M."/>
            <person name="Vernes S.C."/>
            <person name="Myers E.W."/>
            <person name="Teeling E.C."/>
        </authorList>
    </citation>
    <scope>NUCLEOTIDE SEQUENCE [LARGE SCALE GENOMIC DNA]</scope>
    <source>
        <strain evidence="2">MMyoMyo1</strain>
        <tissue evidence="2">Flight muscle</tissue>
    </source>
</reference>
<keyword evidence="3" id="KW-1185">Reference proteome</keyword>
<organism evidence="2 3">
    <name type="scientific">Myotis myotis</name>
    <name type="common">Greater mouse-eared bat</name>
    <name type="synonym">Vespertilio myotis</name>
    <dbReference type="NCBI Taxonomy" id="51298"/>
    <lineage>
        <taxon>Eukaryota</taxon>
        <taxon>Metazoa</taxon>
        <taxon>Chordata</taxon>
        <taxon>Craniata</taxon>
        <taxon>Vertebrata</taxon>
        <taxon>Euteleostomi</taxon>
        <taxon>Mammalia</taxon>
        <taxon>Eutheria</taxon>
        <taxon>Laurasiatheria</taxon>
        <taxon>Chiroptera</taxon>
        <taxon>Yangochiroptera</taxon>
        <taxon>Vespertilionidae</taxon>
        <taxon>Myotis</taxon>
    </lineage>
</organism>
<proteinExistence type="predicted"/>
<protein>
    <submittedName>
        <fullName evidence="2">Uncharacterized protein</fullName>
    </submittedName>
</protein>
<gene>
    <name evidence="2" type="ORF">mMyoMyo1_010694</name>
</gene>
<name>A0A7J7Z504_MYOMY</name>
<dbReference type="EMBL" id="JABWUV010000003">
    <property type="protein sequence ID" value="KAF6369347.1"/>
    <property type="molecule type" value="Genomic_DNA"/>
</dbReference>
<evidence type="ECO:0000313" key="3">
    <source>
        <dbReference type="Proteomes" id="UP000527355"/>
    </source>
</evidence>
<sequence>MAPPQTHSKLLSSPEASLTLRAGDWPLGSRVGLQMQTRATQPQKLCLQRWQEKPRSGVAAAWTWQCSAKKGRVGSNGHIPGRPGAAGPGPGSVGHEATGLPSRESACDSGPSDGPDLELGCLIGPRRYLATSWGSFSRVWDDSWEGPERSWGWAEPMAGGPCGFVPASVLPLPGDCGAGDEVSFQLLLGMLLEILLRL</sequence>
<evidence type="ECO:0000256" key="1">
    <source>
        <dbReference type="SAM" id="MobiDB-lite"/>
    </source>
</evidence>
<accession>A0A7J7Z504</accession>